<gene>
    <name evidence="1" type="ORF">GFH32_00110</name>
</gene>
<protein>
    <recommendedName>
        <fullName evidence="3">Thiamine pyrophosphokinase</fullName>
    </recommendedName>
</protein>
<keyword evidence="2" id="KW-1185">Reference proteome</keyword>
<evidence type="ECO:0000313" key="2">
    <source>
        <dbReference type="Proteomes" id="UP000326921"/>
    </source>
</evidence>
<dbReference type="KEGG" id="sphe:GFH32_00110"/>
<reference evidence="1 2" key="1">
    <citation type="submission" date="2019-10" db="EMBL/GenBank/DDBJ databases">
        <authorList>
            <person name="Dong K."/>
        </authorList>
    </citation>
    <scope>NUCLEOTIDE SEQUENCE [LARGE SCALE GENOMIC DNA]</scope>
    <source>
        <strain evidence="2">dk4302</strain>
    </source>
</reference>
<evidence type="ECO:0000313" key="1">
    <source>
        <dbReference type="EMBL" id="QGA24825.1"/>
    </source>
</evidence>
<organism evidence="1 2">
    <name type="scientific">Sphingobacterium zhuxiongii</name>
    <dbReference type="NCBI Taxonomy" id="2662364"/>
    <lineage>
        <taxon>Bacteria</taxon>
        <taxon>Pseudomonadati</taxon>
        <taxon>Bacteroidota</taxon>
        <taxon>Sphingobacteriia</taxon>
        <taxon>Sphingobacteriales</taxon>
        <taxon>Sphingobacteriaceae</taxon>
        <taxon>Sphingobacterium</taxon>
    </lineage>
</organism>
<sequence>MSSHHIVRENQEPALFIVDPHNISSENLGQLLEWSPTVITLAQNYEVLSSWGIKVDVLLVKGAIEFEIEEHLSVISYPESFYSVLFDYLTSKRNFTVNFVVDQFEKVNLLPYLPTFTINLISNGFKYVLLKQYEKWLPAGLILHIPDERHLQNHFTNVNLLDDNKLEVRTDGFVKMEMSNEYVLIGEAL</sequence>
<name>A0A5Q0Q461_9SPHI</name>
<dbReference type="RefSeq" id="WP_153509149.1">
    <property type="nucleotide sequence ID" value="NZ_CP045652.1"/>
</dbReference>
<dbReference type="AlphaFoldDB" id="A0A5Q0Q461"/>
<dbReference type="EMBL" id="CP045652">
    <property type="protein sequence ID" value="QGA24825.1"/>
    <property type="molecule type" value="Genomic_DNA"/>
</dbReference>
<accession>A0A5Q0Q461</accession>
<evidence type="ECO:0008006" key="3">
    <source>
        <dbReference type="Google" id="ProtNLM"/>
    </source>
</evidence>
<proteinExistence type="predicted"/>
<dbReference type="Proteomes" id="UP000326921">
    <property type="component" value="Chromosome"/>
</dbReference>